<proteinExistence type="predicted"/>
<protein>
    <submittedName>
        <fullName evidence="1">Uncharacterized protein</fullName>
    </submittedName>
</protein>
<reference evidence="1" key="1">
    <citation type="journal article" date="2015" name="Front. Microbiol.">
        <title>Combining genomic sequencing methods to explore viral diversity and reveal potential virus-host interactions.</title>
        <authorList>
            <person name="Chow C.E."/>
            <person name="Winget D.M."/>
            <person name="White R.A.III."/>
            <person name="Hallam S.J."/>
            <person name="Suttle C.A."/>
        </authorList>
    </citation>
    <scope>NUCLEOTIDE SEQUENCE</scope>
    <source>
        <strain evidence="1">Anoxic3_4</strain>
    </source>
</reference>
<evidence type="ECO:0000313" key="1">
    <source>
        <dbReference type="EMBL" id="AKH46147.1"/>
    </source>
</evidence>
<organism evidence="1">
    <name type="scientific">uncultured marine virus</name>
    <dbReference type="NCBI Taxonomy" id="186617"/>
    <lineage>
        <taxon>Viruses</taxon>
        <taxon>environmental samples</taxon>
    </lineage>
</organism>
<sequence>MVFNNSSPNSSPIISFIPSLNACSAIFCSARKCCMSPSFLNCAKFSCWMSLSARFSPNSRSHTLLFRFFSICFWFRTLRDFLLDNLQVLARLCQVHTEIVSDDF</sequence>
<accession>A0A0F7L3S9</accession>
<reference evidence="1" key="2">
    <citation type="submission" date="2015-03" db="EMBL/GenBank/DDBJ databases">
        <authorList>
            <person name="Chow C.-E.T."/>
            <person name="Winget D.M."/>
            <person name="White R.A.III."/>
            <person name="Hallam S.J."/>
            <person name="Suttle C.A."/>
        </authorList>
    </citation>
    <scope>NUCLEOTIDE SEQUENCE</scope>
    <source>
        <strain evidence="1">Anoxic3_4</strain>
    </source>
</reference>
<dbReference type="EMBL" id="KR029579">
    <property type="protein sequence ID" value="AKH46147.1"/>
    <property type="molecule type" value="Genomic_DNA"/>
</dbReference>
<name>A0A0F7L3S9_9VIRU</name>